<evidence type="ECO:0000256" key="1">
    <source>
        <dbReference type="SAM" id="MobiDB-lite"/>
    </source>
</evidence>
<sequence>MTNHYRTLGIDPDADGATIRGAYVERMRRFHPDRHGGEADRQKAQDVTAAYEVLRDPERRAAYDRARVLSFAGTAAAPPPSRVRGGPLGRNLFLLVAAGTAGLGYWALQQPLPAPRGHSVQARAEPVEPAADVRFAPIEVEAADPLLRVESPLPIARERVETPLEGSIILPPLPVVRPAPGAASAPAPRADPARRMPVSPVPSRSEGPVPTTPTIDLAGLEHHLQLLTDQSVRYGNAAKRARLFSTRDQFVAKLSACATDLCRRDAYLRRNQEIAEIMRN</sequence>
<dbReference type="EMBL" id="BSOO01000019">
    <property type="protein sequence ID" value="GLR48132.1"/>
    <property type="molecule type" value="Genomic_DNA"/>
</dbReference>
<name>A0ABQ5Z940_9SPHN</name>
<dbReference type="CDD" id="cd06257">
    <property type="entry name" value="DnaJ"/>
    <property type="match status" value="1"/>
</dbReference>
<dbReference type="RefSeq" id="WP_029941358.1">
    <property type="nucleotide sequence ID" value="NZ_BSOO01000019.1"/>
</dbReference>
<evidence type="ECO:0000259" key="2">
    <source>
        <dbReference type="PROSITE" id="PS50076"/>
    </source>
</evidence>
<dbReference type="PROSITE" id="PS50076">
    <property type="entry name" value="DNAJ_2"/>
    <property type="match status" value="1"/>
</dbReference>
<evidence type="ECO:0000313" key="4">
    <source>
        <dbReference type="Proteomes" id="UP001156703"/>
    </source>
</evidence>
<dbReference type="PANTHER" id="PTHR24074">
    <property type="entry name" value="CO-CHAPERONE PROTEIN DJLA"/>
    <property type="match status" value="1"/>
</dbReference>
<dbReference type="Pfam" id="PF00226">
    <property type="entry name" value="DnaJ"/>
    <property type="match status" value="1"/>
</dbReference>
<organism evidence="3 4">
    <name type="scientific">Sphingomonas astaxanthinifaciens DSM 22298</name>
    <dbReference type="NCBI Taxonomy" id="1123267"/>
    <lineage>
        <taxon>Bacteria</taxon>
        <taxon>Pseudomonadati</taxon>
        <taxon>Pseudomonadota</taxon>
        <taxon>Alphaproteobacteria</taxon>
        <taxon>Sphingomonadales</taxon>
        <taxon>Sphingomonadaceae</taxon>
        <taxon>Sphingomonas</taxon>
    </lineage>
</organism>
<dbReference type="PRINTS" id="PR00625">
    <property type="entry name" value="JDOMAIN"/>
</dbReference>
<protein>
    <recommendedName>
        <fullName evidence="2">J domain-containing protein</fullName>
    </recommendedName>
</protein>
<gene>
    <name evidence="3" type="ORF">GCM10007925_18450</name>
</gene>
<evidence type="ECO:0000313" key="3">
    <source>
        <dbReference type="EMBL" id="GLR48132.1"/>
    </source>
</evidence>
<accession>A0ABQ5Z940</accession>
<feature type="compositionally biased region" description="Low complexity" evidence="1">
    <location>
        <begin position="179"/>
        <end position="198"/>
    </location>
</feature>
<dbReference type="Gene3D" id="1.10.287.110">
    <property type="entry name" value="DnaJ domain"/>
    <property type="match status" value="1"/>
</dbReference>
<feature type="domain" description="J" evidence="2">
    <location>
        <begin position="3"/>
        <end position="67"/>
    </location>
</feature>
<feature type="region of interest" description="Disordered" evidence="1">
    <location>
        <begin position="179"/>
        <end position="212"/>
    </location>
</feature>
<reference evidence="4" key="1">
    <citation type="journal article" date="2019" name="Int. J. Syst. Evol. Microbiol.">
        <title>The Global Catalogue of Microorganisms (GCM) 10K type strain sequencing project: providing services to taxonomists for standard genome sequencing and annotation.</title>
        <authorList>
            <consortium name="The Broad Institute Genomics Platform"/>
            <consortium name="The Broad Institute Genome Sequencing Center for Infectious Disease"/>
            <person name="Wu L."/>
            <person name="Ma J."/>
        </authorList>
    </citation>
    <scope>NUCLEOTIDE SEQUENCE [LARGE SCALE GENOMIC DNA]</scope>
    <source>
        <strain evidence="4">NBRC 102146</strain>
    </source>
</reference>
<dbReference type="InterPro" id="IPR050817">
    <property type="entry name" value="DjlA_DnaK_co-chaperone"/>
</dbReference>
<dbReference type="SMART" id="SM00271">
    <property type="entry name" value="DnaJ"/>
    <property type="match status" value="1"/>
</dbReference>
<keyword evidence="4" id="KW-1185">Reference proteome</keyword>
<proteinExistence type="predicted"/>
<dbReference type="SUPFAM" id="SSF46565">
    <property type="entry name" value="Chaperone J-domain"/>
    <property type="match status" value="1"/>
</dbReference>
<dbReference type="InterPro" id="IPR001623">
    <property type="entry name" value="DnaJ_domain"/>
</dbReference>
<comment type="caution">
    <text evidence="3">The sequence shown here is derived from an EMBL/GenBank/DDBJ whole genome shotgun (WGS) entry which is preliminary data.</text>
</comment>
<dbReference type="InterPro" id="IPR036869">
    <property type="entry name" value="J_dom_sf"/>
</dbReference>
<dbReference type="Proteomes" id="UP001156703">
    <property type="component" value="Unassembled WGS sequence"/>
</dbReference>